<protein>
    <submittedName>
        <fullName evidence="2">Uncharacterized protein</fullName>
    </submittedName>
</protein>
<proteinExistence type="predicted"/>
<name>A0AAU8LSF7_9BACT</name>
<accession>A0AAU8LSF7</accession>
<dbReference type="EMBL" id="CP159373">
    <property type="protein sequence ID" value="XCN72083.1"/>
    <property type="molecule type" value="Genomic_DNA"/>
</dbReference>
<feature type="signal peptide" evidence="1">
    <location>
        <begin position="1"/>
        <end position="26"/>
    </location>
</feature>
<sequence length="123" mass="13437">MKTTKKHLHRSLVVLTALFLSATPLAAQENLKVDQTTVGGPGASKICVRDYGKTPAEAFSLGAEILRKADEQLGEDKLHGNVRIRILPEKENGMFVVEVYSLPGNEACPPIKPEYTTAQIVHQ</sequence>
<evidence type="ECO:0000313" key="2">
    <source>
        <dbReference type="EMBL" id="XCN72083.1"/>
    </source>
</evidence>
<organism evidence="2">
    <name type="scientific">Candidatus Electrothrix aestuarii</name>
    <dbReference type="NCBI Taxonomy" id="3062594"/>
    <lineage>
        <taxon>Bacteria</taxon>
        <taxon>Pseudomonadati</taxon>
        <taxon>Thermodesulfobacteriota</taxon>
        <taxon>Desulfobulbia</taxon>
        <taxon>Desulfobulbales</taxon>
        <taxon>Desulfobulbaceae</taxon>
        <taxon>Candidatus Electrothrix</taxon>
    </lineage>
</organism>
<reference evidence="2" key="1">
    <citation type="journal article" date="2024" name="Syst. Appl. Microbiol.">
        <title>First single-strain enrichments of Electrothrix cable bacteria, description of E. aestuarii sp. nov. and E. rattekaaiensis sp. nov., and proposal of a cable bacteria taxonomy following the rules of the SeqCode.</title>
        <authorList>
            <person name="Plum-Jensen L.E."/>
            <person name="Schramm A."/>
            <person name="Marshall I.P.G."/>
        </authorList>
    </citation>
    <scope>NUCLEOTIDE SEQUENCE</scope>
    <source>
        <strain evidence="2">Rat1</strain>
    </source>
</reference>
<reference evidence="2" key="2">
    <citation type="submission" date="2024-06" db="EMBL/GenBank/DDBJ databases">
        <authorList>
            <person name="Plum-Jensen L.E."/>
            <person name="Schramm A."/>
            <person name="Marshall I.P.G."/>
        </authorList>
    </citation>
    <scope>NUCLEOTIDE SEQUENCE</scope>
    <source>
        <strain evidence="2">Rat1</strain>
    </source>
</reference>
<dbReference type="AlphaFoldDB" id="A0AAU8LSF7"/>
<keyword evidence="1" id="KW-0732">Signal</keyword>
<feature type="chain" id="PRO_5043313930" evidence="1">
    <location>
        <begin position="27"/>
        <end position="123"/>
    </location>
</feature>
<evidence type="ECO:0000256" key="1">
    <source>
        <dbReference type="SAM" id="SignalP"/>
    </source>
</evidence>
<dbReference type="KEGG" id="eaj:Q3M24_17470"/>
<gene>
    <name evidence="2" type="ORF">Q3M24_17470</name>
</gene>